<dbReference type="SMART" id="SM00291">
    <property type="entry name" value="ZnF_ZZ"/>
    <property type="match status" value="1"/>
</dbReference>
<keyword evidence="1" id="KW-0479">Metal-binding</keyword>
<dbReference type="Gene3D" id="3.30.40.10">
    <property type="entry name" value="Zinc/RING finger domain, C3HC4 (zinc finger)"/>
    <property type="match status" value="1"/>
</dbReference>
<dbReference type="EMBL" id="GG745358">
    <property type="protein sequence ID" value="KNE68765.1"/>
    <property type="molecule type" value="Genomic_DNA"/>
</dbReference>
<keyword evidence="3" id="KW-0862">Zinc</keyword>
<keyword evidence="7" id="KW-1185">Reference proteome</keyword>
<evidence type="ECO:0000256" key="3">
    <source>
        <dbReference type="ARBA" id="ARBA00022833"/>
    </source>
</evidence>
<evidence type="ECO:0000256" key="4">
    <source>
        <dbReference type="PROSITE-ProRule" id="PRU00175"/>
    </source>
</evidence>
<dbReference type="PANTHER" id="PTHR21540">
    <property type="entry name" value="RING FINGER AND SWIM DOMAIN-CONTAINING PROTEIN 2"/>
    <property type="match status" value="1"/>
</dbReference>
<evidence type="ECO:0000259" key="5">
    <source>
        <dbReference type="PROSITE" id="PS50089"/>
    </source>
</evidence>
<dbReference type="Pfam" id="PF00569">
    <property type="entry name" value="ZZ"/>
    <property type="match status" value="1"/>
</dbReference>
<dbReference type="GO" id="GO:0061630">
    <property type="term" value="F:ubiquitin protein ligase activity"/>
    <property type="evidence" value="ECO:0007669"/>
    <property type="project" value="InterPro"/>
</dbReference>
<dbReference type="OMA" id="NAMHTHC"/>
<dbReference type="VEuPathDB" id="FungiDB:AMAG_13405"/>
<dbReference type="eggNOG" id="KOG0800">
    <property type="taxonomic scope" value="Eukaryota"/>
</dbReference>
<dbReference type="PROSITE" id="PS50089">
    <property type="entry name" value="ZF_RING_2"/>
    <property type="match status" value="1"/>
</dbReference>
<keyword evidence="2 4" id="KW-0863">Zinc-finger</keyword>
<reference evidence="6 7" key="1">
    <citation type="submission" date="2009-11" db="EMBL/GenBank/DDBJ databases">
        <title>Annotation of Allomyces macrogynus ATCC 38327.</title>
        <authorList>
            <consortium name="The Broad Institute Genome Sequencing Platform"/>
            <person name="Russ C."/>
            <person name="Cuomo C."/>
            <person name="Burger G."/>
            <person name="Gray M.W."/>
            <person name="Holland P.W.H."/>
            <person name="King N."/>
            <person name="Lang F.B.F."/>
            <person name="Roger A.J."/>
            <person name="Ruiz-Trillo I."/>
            <person name="Young S.K."/>
            <person name="Zeng Q."/>
            <person name="Gargeya S."/>
            <person name="Fitzgerald M."/>
            <person name="Haas B."/>
            <person name="Abouelleil A."/>
            <person name="Alvarado L."/>
            <person name="Arachchi H.M."/>
            <person name="Berlin A."/>
            <person name="Chapman S.B."/>
            <person name="Gearin G."/>
            <person name="Goldberg J."/>
            <person name="Griggs A."/>
            <person name="Gujja S."/>
            <person name="Hansen M."/>
            <person name="Heiman D."/>
            <person name="Howarth C."/>
            <person name="Larimer J."/>
            <person name="Lui A."/>
            <person name="MacDonald P.J.P."/>
            <person name="McCowen C."/>
            <person name="Montmayeur A."/>
            <person name="Murphy C."/>
            <person name="Neiman D."/>
            <person name="Pearson M."/>
            <person name="Priest M."/>
            <person name="Roberts A."/>
            <person name="Saif S."/>
            <person name="Shea T."/>
            <person name="Sisk P."/>
            <person name="Stolte C."/>
            <person name="Sykes S."/>
            <person name="Wortman J."/>
            <person name="Nusbaum C."/>
            <person name="Birren B."/>
        </authorList>
    </citation>
    <scope>NUCLEOTIDE SEQUENCE [LARGE SCALE GENOMIC DNA]</scope>
    <source>
        <strain evidence="6 7">ATCC 38327</strain>
    </source>
</reference>
<dbReference type="PANTHER" id="PTHR21540:SF3">
    <property type="entry name" value="E3 UBIQUITIN-PROTEIN LIGASE ZSWIM2"/>
    <property type="match status" value="1"/>
</dbReference>
<dbReference type="SUPFAM" id="SSF57850">
    <property type="entry name" value="RING/U-box"/>
    <property type="match status" value="2"/>
</dbReference>
<organism evidence="6 7">
    <name type="scientific">Allomyces macrogynus (strain ATCC 38327)</name>
    <name type="common">Allomyces javanicus var. macrogynus</name>
    <dbReference type="NCBI Taxonomy" id="578462"/>
    <lineage>
        <taxon>Eukaryota</taxon>
        <taxon>Fungi</taxon>
        <taxon>Fungi incertae sedis</taxon>
        <taxon>Blastocladiomycota</taxon>
        <taxon>Blastocladiomycetes</taxon>
        <taxon>Blastocladiales</taxon>
        <taxon>Blastocladiaceae</taxon>
        <taxon>Allomyces</taxon>
    </lineage>
</organism>
<name>A0A0L0T282_ALLM3</name>
<dbReference type="Gene3D" id="3.30.60.90">
    <property type="match status" value="1"/>
</dbReference>
<sequence length="370" mass="40349">MLPAIRQWHAKCPEAVAPILQDALTMRLYLVHESGPLKFTLRDADGATFHVLLGPRHQCSCSPPVPVARGSPGTTTKPAPSSPVTCAHVIWSLHRRLRIPAASPLLHQTGILDHEWNQLPLARRGNSASTKGGMGAGKGKKKSCGGGVLQRPVTEDDVCPICQESLFESEIPLCFCRQSCGNNIHVPCMKLVADHQAKSLGQTIVTCPLCRADFGSMGDIEVLAQEWTKTKRQVDLAQSRRVRPAASSRVTAGPACRGCKKPIRGTRYKCTVCTAVHLCQPCFDDSDVHREHPFKCKVPDAEHWTFAVRYRPDAPTSATIDELQSRDLSDADYALLTSLDSGKRIVGYPRLHVINTFPLKKVPGTASAVC</sequence>
<evidence type="ECO:0000313" key="7">
    <source>
        <dbReference type="Proteomes" id="UP000054350"/>
    </source>
</evidence>
<evidence type="ECO:0000313" key="6">
    <source>
        <dbReference type="EMBL" id="KNE68765.1"/>
    </source>
</evidence>
<evidence type="ECO:0000256" key="1">
    <source>
        <dbReference type="ARBA" id="ARBA00022723"/>
    </source>
</evidence>
<dbReference type="InterPro" id="IPR000433">
    <property type="entry name" value="Znf_ZZ"/>
</dbReference>
<feature type="domain" description="RING-type" evidence="5">
    <location>
        <begin position="159"/>
        <end position="211"/>
    </location>
</feature>
<evidence type="ECO:0000256" key="2">
    <source>
        <dbReference type="ARBA" id="ARBA00022771"/>
    </source>
</evidence>
<dbReference type="InterPro" id="IPR013083">
    <property type="entry name" value="Znf_RING/FYVE/PHD"/>
</dbReference>
<dbReference type="InterPro" id="IPR043145">
    <property type="entry name" value="Znf_ZZ_sf"/>
</dbReference>
<dbReference type="PROSITE" id="PS01357">
    <property type="entry name" value="ZF_ZZ_1"/>
    <property type="match status" value="1"/>
</dbReference>
<dbReference type="CDD" id="cd16494">
    <property type="entry name" value="RING-CH-C4HC3_ZSWM2"/>
    <property type="match status" value="1"/>
</dbReference>
<dbReference type="GO" id="GO:0008270">
    <property type="term" value="F:zinc ion binding"/>
    <property type="evidence" value="ECO:0007669"/>
    <property type="project" value="UniProtKB-KW"/>
</dbReference>
<proteinExistence type="predicted"/>
<dbReference type="Proteomes" id="UP000054350">
    <property type="component" value="Unassembled WGS sequence"/>
</dbReference>
<reference evidence="7" key="2">
    <citation type="submission" date="2009-11" db="EMBL/GenBank/DDBJ databases">
        <title>The Genome Sequence of Allomyces macrogynus strain ATCC 38327.</title>
        <authorList>
            <consortium name="The Broad Institute Genome Sequencing Platform"/>
            <person name="Russ C."/>
            <person name="Cuomo C."/>
            <person name="Shea T."/>
            <person name="Young S.K."/>
            <person name="Zeng Q."/>
            <person name="Koehrsen M."/>
            <person name="Haas B."/>
            <person name="Borodovsky M."/>
            <person name="Guigo R."/>
            <person name="Alvarado L."/>
            <person name="Berlin A."/>
            <person name="Borenstein D."/>
            <person name="Chen Z."/>
            <person name="Engels R."/>
            <person name="Freedman E."/>
            <person name="Gellesch M."/>
            <person name="Goldberg J."/>
            <person name="Griggs A."/>
            <person name="Gujja S."/>
            <person name="Heiman D."/>
            <person name="Hepburn T."/>
            <person name="Howarth C."/>
            <person name="Jen D."/>
            <person name="Larson L."/>
            <person name="Lewis B."/>
            <person name="Mehta T."/>
            <person name="Park D."/>
            <person name="Pearson M."/>
            <person name="Roberts A."/>
            <person name="Saif S."/>
            <person name="Shenoy N."/>
            <person name="Sisk P."/>
            <person name="Stolte C."/>
            <person name="Sykes S."/>
            <person name="Walk T."/>
            <person name="White J."/>
            <person name="Yandava C."/>
            <person name="Burger G."/>
            <person name="Gray M.W."/>
            <person name="Holland P.W.H."/>
            <person name="King N."/>
            <person name="Lang F.B.F."/>
            <person name="Roger A.J."/>
            <person name="Ruiz-Trillo I."/>
            <person name="Lander E."/>
            <person name="Nusbaum C."/>
        </authorList>
    </citation>
    <scope>NUCLEOTIDE SEQUENCE [LARGE SCALE GENOMIC DNA]</scope>
    <source>
        <strain evidence="7">ATCC 38327</strain>
    </source>
</reference>
<dbReference type="InterPro" id="IPR039903">
    <property type="entry name" value="Zswim2"/>
</dbReference>
<dbReference type="OrthoDB" id="8062037at2759"/>
<dbReference type="STRING" id="578462.A0A0L0T282"/>
<protein>
    <recommendedName>
        <fullName evidence="5">RING-type domain-containing protein</fullName>
    </recommendedName>
</protein>
<dbReference type="InterPro" id="IPR001841">
    <property type="entry name" value="Znf_RING"/>
</dbReference>
<gene>
    <name evidence="6" type="ORF">AMAG_13405</name>
</gene>
<dbReference type="AlphaFoldDB" id="A0A0L0T282"/>
<accession>A0A0L0T282</accession>